<name>S0G3D4_9BACT</name>
<gene>
    <name evidence="6" type="primary">mvhD4</name>
    <name evidence="6" type="ORF">Dpo_1c05610</name>
</gene>
<dbReference type="InterPro" id="IPR003813">
    <property type="entry name" value="MvhD/FlpD"/>
</dbReference>
<comment type="caution">
    <text evidence="6">The sequence shown here is derived from an EMBL/GenBank/DDBJ whole genome shotgun (WGS) entry which is preliminary data.</text>
</comment>
<evidence type="ECO:0000256" key="3">
    <source>
        <dbReference type="ARBA" id="ARBA00023004"/>
    </source>
</evidence>
<keyword evidence="1" id="KW-0479">Metal-binding</keyword>
<evidence type="ECO:0000313" key="7">
    <source>
        <dbReference type="Proteomes" id="UP000014216"/>
    </source>
</evidence>
<organism evidence="6 7">
    <name type="scientific">Desulfotignum phosphitoxidans DSM 13687</name>
    <dbReference type="NCBI Taxonomy" id="1286635"/>
    <lineage>
        <taxon>Bacteria</taxon>
        <taxon>Pseudomonadati</taxon>
        <taxon>Thermodesulfobacteriota</taxon>
        <taxon>Desulfobacteria</taxon>
        <taxon>Desulfobacterales</taxon>
        <taxon>Desulfobacteraceae</taxon>
        <taxon>Desulfotignum</taxon>
    </lineage>
</organism>
<dbReference type="RefSeq" id="WP_006964144.1">
    <property type="nucleotide sequence ID" value="NZ_APJX01000001.1"/>
</dbReference>
<dbReference type="GO" id="GO:0051536">
    <property type="term" value="F:iron-sulfur cluster binding"/>
    <property type="evidence" value="ECO:0007669"/>
    <property type="project" value="UniProtKB-KW"/>
</dbReference>
<dbReference type="EMBL" id="APJX01000001">
    <property type="protein sequence ID" value="EMS81420.1"/>
    <property type="molecule type" value="Genomic_DNA"/>
</dbReference>
<accession>S0G3D4</accession>
<dbReference type="OrthoDB" id="9785566at2"/>
<keyword evidence="7" id="KW-1185">Reference proteome</keyword>
<keyword evidence="3" id="KW-0408">Iron</keyword>
<proteinExistence type="predicted"/>
<dbReference type="Pfam" id="PF02662">
    <property type="entry name" value="FlpD"/>
    <property type="match status" value="1"/>
</dbReference>
<evidence type="ECO:0000313" key="6">
    <source>
        <dbReference type="EMBL" id="EMS81420.1"/>
    </source>
</evidence>
<dbReference type="GO" id="GO:0046872">
    <property type="term" value="F:metal ion binding"/>
    <property type="evidence" value="ECO:0007669"/>
    <property type="project" value="UniProtKB-KW"/>
</dbReference>
<evidence type="ECO:0000256" key="1">
    <source>
        <dbReference type="ARBA" id="ARBA00022723"/>
    </source>
</evidence>
<dbReference type="AlphaFoldDB" id="S0G3D4"/>
<dbReference type="EC" id="1.12.99.-" evidence="6"/>
<sequence length="151" mass="16345">MQDTSTKEAFEPRIIGFCCKFCAYAAADLAGSMRISYPASVKIIQVPCTGRIDMIHILKSLEDGADGVMIAGCLEGECHFLQGNFKARSRVEAVRRILAQIGMEPDRVAMFNLSSAMGPKFAEITAQMTDRIRQLGPSPVATAGKKSRDAA</sequence>
<protein>
    <submittedName>
        <fullName evidence="6">Methyl-viologen-reducing hydrogenase subunit delta MvhD</fullName>
        <ecNumber evidence="6">1.12.99.-</ecNumber>
    </submittedName>
</protein>
<evidence type="ECO:0000259" key="5">
    <source>
        <dbReference type="Pfam" id="PF02662"/>
    </source>
</evidence>
<keyword evidence="4" id="KW-0411">Iron-sulfur</keyword>
<dbReference type="GO" id="GO:0016491">
    <property type="term" value="F:oxidoreductase activity"/>
    <property type="evidence" value="ECO:0007669"/>
    <property type="project" value="UniProtKB-KW"/>
</dbReference>
<reference evidence="6 7" key="1">
    <citation type="journal article" date="2013" name="Genome Announc.">
        <title>Draft Genome Sequence of Desulfotignum phosphitoxidans DSM 13687 Strain FiPS-3.</title>
        <authorList>
            <person name="Poehlein A."/>
            <person name="Daniel R."/>
            <person name="Simeonova D.D."/>
        </authorList>
    </citation>
    <scope>NUCLEOTIDE SEQUENCE [LARGE SCALE GENOMIC DNA]</scope>
    <source>
        <strain evidence="6 7">DSM 13687</strain>
    </source>
</reference>
<feature type="domain" description="F420-non-reducing hydrogenase iron-sulfur subunit D" evidence="5">
    <location>
        <begin position="14"/>
        <end position="136"/>
    </location>
</feature>
<evidence type="ECO:0000256" key="4">
    <source>
        <dbReference type="ARBA" id="ARBA00023014"/>
    </source>
</evidence>
<dbReference type="Proteomes" id="UP000014216">
    <property type="component" value="Unassembled WGS sequence"/>
</dbReference>
<keyword evidence="2 6" id="KW-0560">Oxidoreductase</keyword>
<evidence type="ECO:0000256" key="2">
    <source>
        <dbReference type="ARBA" id="ARBA00023002"/>
    </source>
</evidence>